<reference evidence="1" key="1">
    <citation type="submission" date="2020-02" db="EMBL/GenBank/DDBJ databases">
        <authorList>
            <person name="Meier V. D."/>
        </authorList>
    </citation>
    <scope>NUCLEOTIDE SEQUENCE</scope>
    <source>
        <strain evidence="1">AVDCRST_MAG67</strain>
    </source>
</reference>
<accession>A0A6J4RRZ7</accession>
<sequence>MPAGDAEPAEGDRERWLTPGVRGIGSASLLTDAGHEIPTSLLPSLLTGTLGAPAAALGIIEGIADGLAGAARSPPSPRFTAIEPSLSQ</sequence>
<protein>
    <submittedName>
        <fullName evidence="1">Uncharacterized protein</fullName>
    </submittedName>
</protein>
<dbReference type="EMBL" id="CADCVQ010000021">
    <property type="protein sequence ID" value="CAA9475947.1"/>
    <property type="molecule type" value="Genomic_DNA"/>
</dbReference>
<proteinExistence type="predicted"/>
<dbReference type="AlphaFoldDB" id="A0A6J4RRZ7"/>
<organism evidence="1">
    <name type="scientific">uncultured Solirubrobacteraceae bacterium</name>
    <dbReference type="NCBI Taxonomy" id="1162706"/>
    <lineage>
        <taxon>Bacteria</taxon>
        <taxon>Bacillati</taxon>
        <taxon>Actinomycetota</taxon>
        <taxon>Thermoleophilia</taxon>
        <taxon>Solirubrobacterales</taxon>
        <taxon>Solirubrobacteraceae</taxon>
        <taxon>environmental samples</taxon>
    </lineage>
</organism>
<name>A0A6J4RRZ7_9ACTN</name>
<evidence type="ECO:0000313" key="1">
    <source>
        <dbReference type="EMBL" id="CAA9475947.1"/>
    </source>
</evidence>
<gene>
    <name evidence="1" type="ORF">AVDCRST_MAG67-374</name>
</gene>